<dbReference type="EMBL" id="ASHX02000001">
    <property type="protein sequence ID" value="OEJ93763.1"/>
    <property type="molecule type" value="Genomic_DNA"/>
</dbReference>
<keyword evidence="3 5" id="KW-0067">ATP-binding</keyword>
<comment type="similarity">
    <text evidence="5">Belongs to the glutamate--cysteine ligase type 2 family. YbdK subfamily.</text>
</comment>
<dbReference type="eggNOG" id="COG2170">
    <property type="taxonomic scope" value="Bacteria"/>
</dbReference>
<sequence>MRSVGVEEELLLVDPRSGEPRALSEEVLAVAARHHQGQGHAYTKELHGQQLEFGTEPRTVMGEVAAEIERCRAGAARLAAEAGAAVVALATSPLPVGPAVTEGKRYRWIQEHYGLTALEQLTCGCHVHVSVASDEEGVAVLDRIRPWLSVLVALSANSPFWHGKDTEYHSYRSRVWGRWPSVGPVELFGSADRYHERARELLATGVLQDEGMLYFDARLSRHYPTVEIRAADVCLDASTTVLVATLARALVDTAARHWREGRPPAHHGIGLLRAAAWRAARSGLDGELVHPRTMRPAPAERVVQALFQHVEEALDENGDHAHASKALDDLVSGGNGARVQRRLLRRHGTLGAVVAECVRRTQEGVR</sequence>
<dbReference type="GO" id="GO:0042398">
    <property type="term" value="P:modified amino acid biosynthetic process"/>
    <property type="evidence" value="ECO:0007669"/>
    <property type="project" value="InterPro"/>
</dbReference>
<dbReference type="EC" id="6.3.2.2" evidence="5"/>
<dbReference type="OrthoDB" id="9803842at2"/>
<dbReference type="NCBIfam" id="TIGR02050">
    <property type="entry name" value="gshA_cyan_rel"/>
    <property type="match status" value="1"/>
</dbReference>
<organism evidence="6 7">
    <name type="scientific">Streptomyces thermolilacinus SPC6</name>
    <dbReference type="NCBI Taxonomy" id="1306406"/>
    <lineage>
        <taxon>Bacteria</taxon>
        <taxon>Bacillati</taxon>
        <taxon>Actinomycetota</taxon>
        <taxon>Actinomycetes</taxon>
        <taxon>Kitasatosporales</taxon>
        <taxon>Streptomycetaceae</taxon>
        <taxon>Streptomyces</taxon>
    </lineage>
</organism>
<dbReference type="SUPFAM" id="SSF55931">
    <property type="entry name" value="Glutamine synthetase/guanido kinase"/>
    <property type="match status" value="1"/>
</dbReference>
<dbReference type="Gene3D" id="3.30.590.20">
    <property type="match status" value="1"/>
</dbReference>
<proteinExistence type="inferred from homology"/>
<keyword evidence="2 5" id="KW-0547">Nucleotide-binding</keyword>
<keyword evidence="1 5" id="KW-0436">Ligase</keyword>
<protein>
    <recommendedName>
        <fullName evidence="5">Putative glutamate--cysteine ligase 2</fullName>
        <ecNumber evidence="5">6.3.2.2</ecNumber>
    </recommendedName>
    <alternativeName>
        <fullName evidence="5">Gamma-glutamylcysteine synthetase 2</fullName>
        <shortName evidence="5">GCS 2</shortName>
        <shortName evidence="5">Gamma-GCS 2</shortName>
    </alternativeName>
</protein>
<name>A0A1D3DN58_9ACTN</name>
<comment type="caution">
    <text evidence="6">The sequence shown here is derived from an EMBL/GenBank/DDBJ whole genome shotgun (WGS) entry which is preliminary data.</text>
</comment>
<evidence type="ECO:0000256" key="2">
    <source>
        <dbReference type="ARBA" id="ARBA00022741"/>
    </source>
</evidence>
<dbReference type="PANTHER" id="PTHR36510:SF1">
    <property type="entry name" value="GLUTAMATE--CYSTEINE LIGASE 2-RELATED"/>
    <property type="match status" value="1"/>
</dbReference>
<dbReference type="PANTHER" id="PTHR36510">
    <property type="entry name" value="GLUTAMATE--CYSTEINE LIGASE 2-RELATED"/>
    <property type="match status" value="1"/>
</dbReference>
<gene>
    <name evidence="6" type="ORF">J116_004055</name>
</gene>
<evidence type="ECO:0000256" key="5">
    <source>
        <dbReference type="HAMAP-Rule" id="MF_01609"/>
    </source>
</evidence>
<evidence type="ECO:0000313" key="6">
    <source>
        <dbReference type="EMBL" id="OEJ93763.1"/>
    </source>
</evidence>
<dbReference type="Proteomes" id="UP000095329">
    <property type="component" value="Unassembled WGS sequence"/>
</dbReference>
<dbReference type="InterPro" id="IPR050141">
    <property type="entry name" value="GCL_type2/YbdK_subfam"/>
</dbReference>
<dbReference type="AlphaFoldDB" id="A0A1D3DN58"/>
<dbReference type="GO" id="GO:0005524">
    <property type="term" value="F:ATP binding"/>
    <property type="evidence" value="ECO:0007669"/>
    <property type="project" value="UniProtKB-KW"/>
</dbReference>
<comment type="catalytic activity">
    <reaction evidence="4 5">
        <text>L-cysteine + L-glutamate + ATP = gamma-L-glutamyl-L-cysteine + ADP + phosphate + H(+)</text>
        <dbReference type="Rhea" id="RHEA:13285"/>
        <dbReference type="ChEBI" id="CHEBI:15378"/>
        <dbReference type="ChEBI" id="CHEBI:29985"/>
        <dbReference type="ChEBI" id="CHEBI:30616"/>
        <dbReference type="ChEBI" id="CHEBI:35235"/>
        <dbReference type="ChEBI" id="CHEBI:43474"/>
        <dbReference type="ChEBI" id="CHEBI:58173"/>
        <dbReference type="ChEBI" id="CHEBI:456216"/>
        <dbReference type="EC" id="6.3.2.2"/>
    </reaction>
</comment>
<dbReference type="STRING" id="1306406.J116_004055"/>
<dbReference type="HAMAP" id="MF_01609">
    <property type="entry name" value="Glu_cys_ligase_2"/>
    <property type="match status" value="1"/>
</dbReference>
<comment type="function">
    <text evidence="5">ATP-dependent carboxylate-amine ligase which exhibits weak glutamate--cysteine ligase activity.</text>
</comment>
<accession>A0A1D3DN58</accession>
<reference evidence="6 7" key="1">
    <citation type="journal article" date="2013" name="Genome Announc.">
        <title>Genome Sequence of Streptomyces violaceusniger Strain SPC6, a Halotolerant Streptomycete That Exhibits Rapid Growth and Development.</title>
        <authorList>
            <person name="Chen X."/>
            <person name="Zhang B."/>
            <person name="Zhang W."/>
            <person name="Wu X."/>
            <person name="Zhang M."/>
            <person name="Chen T."/>
            <person name="Liu G."/>
            <person name="Dyson P."/>
        </authorList>
    </citation>
    <scope>NUCLEOTIDE SEQUENCE [LARGE SCALE GENOMIC DNA]</scope>
    <source>
        <strain evidence="6 7">SPC6</strain>
    </source>
</reference>
<dbReference type="InterPro" id="IPR011793">
    <property type="entry name" value="YbdK"/>
</dbReference>
<dbReference type="InterPro" id="IPR014746">
    <property type="entry name" value="Gln_synth/guanido_kin_cat_dom"/>
</dbReference>
<dbReference type="Pfam" id="PF04107">
    <property type="entry name" value="GCS2"/>
    <property type="match status" value="1"/>
</dbReference>
<keyword evidence="7" id="KW-1185">Reference proteome</keyword>
<evidence type="ECO:0000256" key="4">
    <source>
        <dbReference type="ARBA" id="ARBA00048819"/>
    </source>
</evidence>
<dbReference type="NCBIfam" id="NF010041">
    <property type="entry name" value="PRK13517.1-1"/>
    <property type="match status" value="1"/>
</dbReference>
<dbReference type="GO" id="GO:0004357">
    <property type="term" value="F:glutamate-cysteine ligase activity"/>
    <property type="evidence" value="ECO:0007669"/>
    <property type="project" value="UniProtKB-EC"/>
</dbReference>
<evidence type="ECO:0000313" key="7">
    <source>
        <dbReference type="Proteomes" id="UP000095329"/>
    </source>
</evidence>
<dbReference type="InterPro" id="IPR006336">
    <property type="entry name" value="GCS2"/>
</dbReference>
<evidence type="ECO:0000256" key="1">
    <source>
        <dbReference type="ARBA" id="ARBA00022598"/>
    </source>
</evidence>
<dbReference type="RefSeq" id="WP_028964679.1">
    <property type="nucleotide sequence ID" value="NZ_ASHX02000001.1"/>
</dbReference>
<evidence type="ECO:0000256" key="3">
    <source>
        <dbReference type="ARBA" id="ARBA00022840"/>
    </source>
</evidence>